<dbReference type="Proteomes" id="UP001055879">
    <property type="component" value="Linkage Group LG04"/>
</dbReference>
<reference evidence="1 2" key="2">
    <citation type="journal article" date="2022" name="Mol. Ecol. Resour.">
        <title>The genomes of chicory, endive, great burdock and yacon provide insights into Asteraceae paleo-polyploidization history and plant inulin production.</title>
        <authorList>
            <person name="Fan W."/>
            <person name="Wang S."/>
            <person name="Wang H."/>
            <person name="Wang A."/>
            <person name="Jiang F."/>
            <person name="Liu H."/>
            <person name="Zhao H."/>
            <person name="Xu D."/>
            <person name="Zhang Y."/>
        </authorList>
    </citation>
    <scope>NUCLEOTIDE SEQUENCE [LARGE SCALE GENOMIC DNA]</scope>
    <source>
        <strain evidence="2">cv. Niubang</strain>
    </source>
</reference>
<organism evidence="1 2">
    <name type="scientific">Arctium lappa</name>
    <name type="common">Greater burdock</name>
    <name type="synonym">Lappa major</name>
    <dbReference type="NCBI Taxonomy" id="4217"/>
    <lineage>
        <taxon>Eukaryota</taxon>
        <taxon>Viridiplantae</taxon>
        <taxon>Streptophyta</taxon>
        <taxon>Embryophyta</taxon>
        <taxon>Tracheophyta</taxon>
        <taxon>Spermatophyta</taxon>
        <taxon>Magnoliopsida</taxon>
        <taxon>eudicotyledons</taxon>
        <taxon>Gunneridae</taxon>
        <taxon>Pentapetalae</taxon>
        <taxon>asterids</taxon>
        <taxon>campanulids</taxon>
        <taxon>Asterales</taxon>
        <taxon>Asteraceae</taxon>
        <taxon>Carduoideae</taxon>
        <taxon>Cardueae</taxon>
        <taxon>Arctiinae</taxon>
        <taxon>Arctium</taxon>
    </lineage>
</organism>
<accession>A0ACB9CGK6</accession>
<sequence>MHRSNYRSRKAASIQTRKLCIHPSVTISILSPTFIFYVLFAPLSLHFHHSHHTFNLPLNPSIFQYNLGCLLFSVNPFY</sequence>
<evidence type="ECO:0000313" key="2">
    <source>
        <dbReference type="Proteomes" id="UP001055879"/>
    </source>
</evidence>
<comment type="caution">
    <text evidence="1">The sequence shown here is derived from an EMBL/GenBank/DDBJ whole genome shotgun (WGS) entry which is preliminary data.</text>
</comment>
<evidence type="ECO:0000313" key="1">
    <source>
        <dbReference type="EMBL" id="KAI3733390.1"/>
    </source>
</evidence>
<keyword evidence="2" id="KW-1185">Reference proteome</keyword>
<proteinExistence type="predicted"/>
<gene>
    <name evidence="1" type="ORF">L6452_12833</name>
</gene>
<name>A0ACB9CGK6_ARCLA</name>
<dbReference type="EMBL" id="CM042050">
    <property type="protein sequence ID" value="KAI3733390.1"/>
    <property type="molecule type" value="Genomic_DNA"/>
</dbReference>
<reference evidence="2" key="1">
    <citation type="journal article" date="2022" name="Mol. Ecol. Resour.">
        <title>The genomes of chicory, endive, great burdock and yacon provide insights into Asteraceae palaeo-polyploidization history and plant inulin production.</title>
        <authorList>
            <person name="Fan W."/>
            <person name="Wang S."/>
            <person name="Wang H."/>
            <person name="Wang A."/>
            <person name="Jiang F."/>
            <person name="Liu H."/>
            <person name="Zhao H."/>
            <person name="Xu D."/>
            <person name="Zhang Y."/>
        </authorList>
    </citation>
    <scope>NUCLEOTIDE SEQUENCE [LARGE SCALE GENOMIC DNA]</scope>
    <source>
        <strain evidence="2">cv. Niubang</strain>
    </source>
</reference>
<protein>
    <submittedName>
        <fullName evidence="1">Uncharacterized protein</fullName>
    </submittedName>
</protein>